<accession>A0AA88SHC5</accession>
<dbReference type="Pfam" id="PF00314">
    <property type="entry name" value="Thaumatin"/>
    <property type="match status" value="1"/>
</dbReference>
<protein>
    <submittedName>
        <fullName evidence="1">Uncharacterized protein</fullName>
    </submittedName>
</protein>
<dbReference type="Proteomes" id="UP001187471">
    <property type="component" value="Unassembled WGS sequence"/>
</dbReference>
<keyword evidence="2" id="KW-1185">Reference proteome</keyword>
<dbReference type="EMBL" id="JAVXUO010000632">
    <property type="protein sequence ID" value="KAK2990670.1"/>
    <property type="molecule type" value="Genomic_DNA"/>
</dbReference>
<reference evidence="1" key="1">
    <citation type="submission" date="2022-12" db="EMBL/GenBank/DDBJ databases">
        <title>Draft genome assemblies for two species of Escallonia (Escalloniales).</title>
        <authorList>
            <person name="Chanderbali A."/>
            <person name="Dervinis C."/>
            <person name="Anghel I."/>
            <person name="Soltis D."/>
            <person name="Soltis P."/>
            <person name="Zapata F."/>
        </authorList>
    </citation>
    <scope>NUCLEOTIDE SEQUENCE</scope>
    <source>
        <strain evidence="1">UCBG92.1500</strain>
        <tissue evidence="1">Leaf</tissue>
    </source>
</reference>
<evidence type="ECO:0000313" key="2">
    <source>
        <dbReference type="Proteomes" id="UP001187471"/>
    </source>
</evidence>
<organism evidence="1 2">
    <name type="scientific">Escallonia rubra</name>
    <dbReference type="NCBI Taxonomy" id="112253"/>
    <lineage>
        <taxon>Eukaryota</taxon>
        <taxon>Viridiplantae</taxon>
        <taxon>Streptophyta</taxon>
        <taxon>Embryophyta</taxon>
        <taxon>Tracheophyta</taxon>
        <taxon>Spermatophyta</taxon>
        <taxon>Magnoliopsida</taxon>
        <taxon>eudicotyledons</taxon>
        <taxon>Gunneridae</taxon>
        <taxon>Pentapetalae</taxon>
        <taxon>asterids</taxon>
        <taxon>campanulids</taxon>
        <taxon>Escalloniales</taxon>
        <taxon>Escalloniaceae</taxon>
        <taxon>Escallonia</taxon>
    </lineage>
</organism>
<name>A0AA88SHC5_9ASTE</name>
<proteinExistence type="predicted"/>
<dbReference type="InterPro" id="IPR037176">
    <property type="entry name" value="Osmotin/thaumatin-like_sf"/>
</dbReference>
<dbReference type="Gene3D" id="2.60.110.10">
    <property type="entry name" value="Thaumatin"/>
    <property type="match status" value="1"/>
</dbReference>
<dbReference type="SUPFAM" id="SSF49870">
    <property type="entry name" value="Osmotin, thaumatin-like protein"/>
    <property type="match status" value="1"/>
</dbReference>
<dbReference type="AlphaFoldDB" id="A0AA88SHC5"/>
<gene>
    <name evidence="1" type="ORF">RJ640_000232</name>
</gene>
<sequence length="146" mass="16289">MVRSALGSHFLLLRPHRSVQLRHQRLRHRVHRMRLAQTVPPVTVVMFNMSSDGGRYFYGVSATRDYNLAILVVPHGDDVADCMATACVDAPDDPSETGGALHGCYVKIDWCTLANWECCSKGVTGFPKVRSMVHLPPDFNPQRAID</sequence>
<comment type="caution">
    <text evidence="1">The sequence shown here is derived from an EMBL/GenBank/DDBJ whole genome shotgun (WGS) entry which is preliminary data.</text>
</comment>
<evidence type="ECO:0000313" key="1">
    <source>
        <dbReference type="EMBL" id="KAK2990670.1"/>
    </source>
</evidence>
<dbReference type="InterPro" id="IPR001938">
    <property type="entry name" value="Thaumatin"/>
</dbReference>